<name>A0ABQ7YKH1_BRANA</name>
<dbReference type="Proteomes" id="UP000824890">
    <property type="component" value="Unassembled WGS sequence"/>
</dbReference>
<sequence>CSRIVTLPPVGLGTTPISPWVIWNLWTNRNKLLFDDKEYTIDETVSDVASEIGTIKREVEEDNTEPKSKKIRLISD</sequence>
<accession>A0ABQ7YKH1</accession>
<dbReference type="EMBL" id="JAGKQM010000017">
    <property type="protein sequence ID" value="KAH0868122.1"/>
    <property type="molecule type" value="Genomic_DNA"/>
</dbReference>
<evidence type="ECO:0000313" key="2">
    <source>
        <dbReference type="Proteomes" id="UP000824890"/>
    </source>
</evidence>
<organism evidence="1 2">
    <name type="scientific">Brassica napus</name>
    <name type="common">Rape</name>
    <dbReference type="NCBI Taxonomy" id="3708"/>
    <lineage>
        <taxon>Eukaryota</taxon>
        <taxon>Viridiplantae</taxon>
        <taxon>Streptophyta</taxon>
        <taxon>Embryophyta</taxon>
        <taxon>Tracheophyta</taxon>
        <taxon>Spermatophyta</taxon>
        <taxon>Magnoliopsida</taxon>
        <taxon>eudicotyledons</taxon>
        <taxon>Gunneridae</taxon>
        <taxon>Pentapetalae</taxon>
        <taxon>rosids</taxon>
        <taxon>malvids</taxon>
        <taxon>Brassicales</taxon>
        <taxon>Brassicaceae</taxon>
        <taxon>Brassiceae</taxon>
        <taxon>Brassica</taxon>
    </lineage>
</organism>
<keyword evidence="2" id="KW-1185">Reference proteome</keyword>
<feature type="non-terminal residue" evidence="1">
    <location>
        <position position="1"/>
    </location>
</feature>
<reference evidence="1 2" key="1">
    <citation type="submission" date="2021-05" db="EMBL/GenBank/DDBJ databases">
        <title>Genome Assembly of Synthetic Allotetraploid Brassica napus Reveals Homoeologous Exchanges between Subgenomes.</title>
        <authorList>
            <person name="Davis J.T."/>
        </authorList>
    </citation>
    <scope>NUCLEOTIDE SEQUENCE [LARGE SCALE GENOMIC DNA]</scope>
    <source>
        <strain evidence="2">cv. Da-Ae</strain>
        <tissue evidence="1">Seedling</tissue>
    </source>
</reference>
<comment type="caution">
    <text evidence="1">The sequence shown here is derived from an EMBL/GenBank/DDBJ whole genome shotgun (WGS) entry which is preliminary data.</text>
</comment>
<evidence type="ECO:0000313" key="1">
    <source>
        <dbReference type="EMBL" id="KAH0868122.1"/>
    </source>
</evidence>
<proteinExistence type="predicted"/>
<protein>
    <submittedName>
        <fullName evidence="1">Uncharacterized protein</fullName>
    </submittedName>
</protein>
<gene>
    <name evidence="1" type="ORF">HID58_075144</name>
</gene>